<keyword evidence="5" id="KW-1133">Transmembrane helix</keyword>
<evidence type="ECO:0000256" key="2">
    <source>
        <dbReference type="ARBA" id="ARBA00005811"/>
    </source>
</evidence>
<dbReference type="PANTHER" id="PTHR30558:SF3">
    <property type="entry name" value="BIOPOLYMER TRANSPORT PROTEIN EXBD-RELATED"/>
    <property type="match status" value="1"/>
</dbReference>
<evidence type="ECO:0000313" key="9">
    <source>
        <dbReference type="Proteomes" id="UP000295050"/>
    </source>
</evidence>
<keyword evidence="9" id="KW-1185">Reference proteome</keyword>
<dbReference type="PANTHER" id="PTHR30558">
    <property type="entry name" value="EXBD MEMBRANE COMPONENT OF PMF-DRIVEN MACROMOLECULE IMPORT SYSTEM"/>
    <property type="match status" value="1"/>
</dbReference>
<accession>A0A4R2RH74</accession>
<dbReference type="EMBL" id="SLXU01000003">
    <property type="protein sequence ID" value="TCP61958.1"/>
    <property type="molecule type" value="Genomic_DNA"/>
</dbReference>
<keyword evidence="6" id="KW-0472">Membrane</keyword>
<keyword evidence="7" id="KW-0813">Transport</keyword>
<protein>
    <submittedName>
        <fullName evidence="8">Outer membrane transport energization protein ExbD</fullName>
    </submittedName>
</protein>
<evidence type="ECO:0000256" key="5">
    <source>
        <dbReference type="ARBA" id="ARBA00022989"/>
    </source>
</evidence>
<reference evidence="8 9" key="1">
    <citation type="submission" date="2019-03" db="EMBL/GenBank/DDBJ databases">
        <title>Genomic Encyclopedia of Type Strains, Phase IV (KMG-IV): sequencing the most valuable type-strain genomes for metagenomic binning, comparative biology and taxonomic classification.</title>
        <authorList>
            <person name="Goeker M."/>
        </authorList>
    </citation>
    <scope>NUCLEOTIDE SEQUENCE [LARGE SCALE GENOMIC DNA]</scope>
    <source>
        <strain evidence="8 9">DSM 24766</strain>
    </source>
</reference>
<dbReference type="GO" id="GO:0022857">
    <property type="term" value="F:transmembrane transporter activity"/>
    <property type="evidence" value="ECO:0007669"/>
    <property type="project" value="InterPro"/>
</dbReference>
<evidence type="ECO:0000256" key="4">
    <source>
        <dbReference type="ARBA" id="ARBA00022692"/>
    </source>
</evidence>
<name>A0A4R2RH74_9RHOB</name>
<dbReference type="Proteomes" id="UP000295050">
    <property type="component" value="Unassembled WGS sequence"/>
</dbReference>
<sequence>MFAFDVSRRPRRPSLTPMVDVVFLLLVFFMLAARFGPQAGLELVAASAGDEAWTGPPRLVEIDAAGVRLNGVEMDMAEAIERLRVLTQRPGDPILLRPAAPADTQDLVDALEALGRAGFSGVMLVE</sequence>
<evidence type="ECO:0000256" key="6">
    <source>
        <dbReference type="ARBA" id="ARBA00023136"/>
    </source>
</evidence>
<comment type="subcellular location">
    <subcellularLocation>
        <location evidence="1">Cell membrane</location>
        <topology evidence="1">Single-pass membrane protein</topology>
    </subcellularLocation>
    <subcellularLocation>
        <location evidence="7">Cell membrane</location>
        <topology evidence="7">Single-pass type II membrane protein</topology>
    </subcellularLocation>
</comment>
<dbReference type="RefSeq" id="WP_132950825.1">
    <property type="nucleotide sequence ID" value="NZ_SLXU01000003.1"/>
</dbReference>
<proteinExistence type="inferred from homology"/>
<keyword evidence="3" id="KW-1003">Cell membrane</keyword>
<keyword evidence="4 7" id="KW-0812">Transmembrane</keyword>
<comment type="caution">
    <text evidence="8">The sequence shown here is derived from an EMBL/GenBank/DDBJ whole genome shotgun (WGS) entry which is preliminary data.</text>
</comment>
<evidence type="ECO:0000256" key="1">
    <source>
        <dbReference type="ARBA" id="ARBA00004162"/>
    </source>
</evidence>
<organism evidence="8 9">
    <name type="scientific">Rhodovulum bhavnagarense</name>
    <dbReference type="NCBI Taxonomy" id="992286"/>
    <lineage>
        <taxon>Bacteria</taxon>
        <taxon>Pseudomonadati</taxon>
        <taxon>Pseudomonadota</taxon>
        <taxon>Alphaproteobacteria</taxon>
        <taxon>Rhodobacterales</taxon>
        <taxon>Paracoccaceae</taxon>
        <taxon>Rhodovulum</taxon>
    </lineage>
</organism>
<dbReference type="OrthoDB" id="5456447at2"/>
<evidence type="ECO:0000313" key="8">
    <source>
        <dbReference type="EMBL" id="TCP61958.1"/>
    </source>
</evidence>
<gene>
    <name evidence="8" type="ORF">EV663_103145</name>
</gene>
<dbReference type="GO" id="GO:0005886">
    <property type="term" value="C:plasma membrane"/>
    <property type="evidence" value="ECO:0007669"/>
    <property type="project" value="UniProtKB-SubCell"/>
</dbReference>
<comment type="similarity">
    <text evidence="2 7">Belongs to the ExbD/TolR family.</text>
</comment>
<dbReference type="Pfam" id="PF02472">
    <property type="entry name" value="ExbD"/>
    <property type="match status" value="1"/>
</dbReference>
<dbReference type="InterPro" id="IPR003400">
    <property type="entry name" value="ExbD"/>
</dbReference>
<dbReference type="AlphaFoldDB" id="A0A4R2RH74"/>
<dbReference type="GO" id="GO:0015031">
    <property type="term" value="P:protein transport"/>
    <property type="evidence" value="ECO:0007669"/>
    <property type="project" value="UniProtKB-KW"/>
</dbReference>
<evidence type="ECO:0000256" key="7">
    <source>
        <dbReference type="RuleBase" id="RU003879"/>
    </source>
</evidence>
<keyword evidence="7" id="KW-0653">Protein transport</keyword>
<evidence type="ECO:0000256" key="3">
    <source>
        <dbReference type="ARBA" id="ARBA00022475"/>
    </source>
</evidence>